<dbReference type="InterPro" id="IPR001853">
    <property type="entry name" value="DSBA-like_thioredoxin_dom"/>
</dbReference>
<proteinExistence type="predicted"/>
<dbReference type="EMBL" id="QQWG01000016">
    <property type="protein sequence ID" value="RRG19842.1"/>
    <property type="molecule type" value="Genomic_DNA"/>
</dbReference>
<dbReference type="Proteomes" id="UP000285794">
    <property type="component" value="Unassembled WGS sequence"/>
</dbReference>
<dbReference type="OrthoDB" id="117402at2"/>
<dbReference type="Pfam" id="PF01323">
    <property type="entry name" value="DSBA"/>
    <property type="match status" value="1"/>
</dbReference>
<dbReference type="InterPro" id="IPR036249">
    <property type="entry name" value="Thioredoxin-like_sf"/>
</dbReference>
<dbReference type="Gene3D" id="3.40.30.10">
    <property type="entry name" value="Glutaredoxin"/>
    <property type="match status" value="1"/>
</dbReference>
<comment type="caution">
    <text evidence="2">The sequence shown here is derived from an EMBL/GenBank/DDBJ whole genome shotgun (WGS) entry which is preliminary data.</text>
</comment>
<gene>
    <name evidence="2" type="ORF">DWB61_13920</name>
</gene>
<accession>A0A425XYE6</accession>
<evidence type="ECO:0000313" key="3">
    <source>
        <dbReference type="Proteomes" id="UP000285794"/>
    </source>
</evidence>
<evidence type="ECO:0000259" key="1">
    <source>
        <dbReference type="Pfam" id="PF01323"/>
    </source>
</evidence>
<protein>
    <recommendedName>
        <fullName evidence="1">DSBA-like thioredoxin domain-containing protein</fullName>
    </recommendedName>
</protein>
<dbReference type="SUPFAM" id="SSF52833">
    <property type="entry name" value="Thioredoxin-like"/>
    <property type="match status" value="1"/>
</dbReference>
<feature type="domain" description="DSBA-like thioredoxin" evidence="1">
    <location>
        <begin position="44"/>
        <end position="137"/>
    </location>
</feature>
<name>A0A425XYE6_9BACT</name>
<evidence type="ECO:0000313" key="2">
    <source>
        <dbReference type="EMBL" id="RRG19842.1"/>
    </source>
</evidence>
<organism evidence="2 3">
    <name type="scientific">Ancylomarina euxinus</name>
    <dbReference type="NCBI Taxonomy" id="2283627"/>
    <lineage>
        <taxon>Bacteria</taxon>
        <taxon>Pseudomonadati</taxon>
        <taxon>Bacteroidota</taxon>
        <taxon>Bacteroidia</taxon>
        <taxon>Marinilabiliales</taxon>
        <taxon>Marinifilaceae</taxon>
        <taxon>Ancylomarina</taxon>
    </lineage>
</organism>
<sequence length="146" mass="16908">MISDPNCTACRETYNDIKKIVDNNKDEMQIGYSYFSDNISLLGLVQEAASRQDRFWECHQLIMENPISSDTTYYYNLLSQTGIDLDILKKDMNSPDLEKDIKENFKKISQRSIYGTPTFIMNNKIITKEVSLTGLDYLIKEAIKNQ</sequence>
<reference evidence="2 3" key="1">
    <citation type="submission" date="2018-07" db="EMBL/GenBank/DDBJ databases">
        <title>Draft genome sequence of Ancylomarina sp. M1P.</title>
        <authorList>
            <person name="Yadav S."/>
            <person name="Villanueva L."/>
            <person name="Damste J.S.S."/>
        </authorList>
    </citation>
    <scope>NUCLEOTIDE SEQUENCE [LARGE SCALE GENOMIC DNA]</scope>
    <source>
        <strain evidence="2 3">M1P</strain>
    </source>
</reference>
<dbReference type="AlphaFoldDB" id="A0A425XYE6"/>
<dbReference type="GO" id="GO:0016491">
    <property type="term" value="F:oxidoreductase activity"/>
    <property type="evidence" value="ECO:0007669"/>
    <property type="project" value="InterPro"/>
</dbReference>
<keyword evidence="3" id="KW-1185">Reference proteome</keyword>
<dbReference type="RefSeq" id="WP_125031498.1">
    <property type="nucleotide sequence ID" value="NZ_JAPXVP010000014.1"/>
</dbReference>